<gene>
    <name evidence="6" type="ORF">FIBSPDRAFT_130172</name>
</gene>
<dbReference type="PROSITE" id="PS50865">
    <property type="entry name" value="ZF_MYND_2"/>
    <property type="match status" value="1"/>
</dbReference>
<organism evidence="6 7">
    <name type="scientific">Athelia psychrophila</name>
    <dbReference type="NCBI Taxonomy" id="1759441"/>
    <lineage>
        <taxon>Eukaryota</taxon>
        <taxon>Fungi</taxon>
        <taxon>Dikarya</taxon>
        <taxon>Basidiomycota</taxon>
        <taxon>Agaricomycotina</taxon>
        <taxon>Agaricomycetes</taxon>
        <taxon>Agaricomycetidae</taxon>
        <taxon>Atheliales</taxon>
        <taxon>Atheliaceae</taxon>
        <taxon>Athelia</taxon>
    </lineage>
</organism>
<dbReference type="EMBL" id="KV417630">
    <property type="protein sequence ID" value="KZP13606.1"/>
    <property type="molecule type" value="Genomic_DNA"/>
</dbReference>
<dbReference type="Pfam" id="PF01753">
    <property type="entry name" value="zf-MYND"/>
    <property type="match status" value="1"/>
</dbReference>
<dbReference type="SUPFAM" id="SSF144232">
    <property type="entry name" value="HIT/MYND zinc finger-like"/>
    <property type="match status" value="1"/>
</dbReference>
<protein>
    <recommendedName>
        <fullName evidence="5">MYND-type domain-containing protein</fullName>
    </recommendedName>
</protein>
<evidence type="ECO:0000256" key="1">
    <source>
        <dbReference type="ARBA" id="ARBA00022723"/>
    </source>
</evidence>
<keyword evidence="1" id="KW-0479">Metal-binding</keyword>
<dbReference type="GO" id="GO:0008270">
    <property type="term" value="F:zinc ion binding"/>
    <property type="evidence" value="ECO:0007669"/>
    <property type="project" value="UniProtKB-KW"/>
</dbReference>
<keyword evidence="3" id="KW-0862">Zinc</keyword>
<evidence type="ECO:0000313" key="7">
    <source>
        <dbReference type="Proteomes" id="UP000076532"/>
    </source>
</evidence>
<name>A0A166CFF5_9AGAM</name>
<sequence length="211" mass="23398">MQTDCGQTFRWCSGCQFVQYCSKACQRNHWTGQHKMLCTEMSSRREPSGLSGPGLRFITHVVATDCMRLEPELRNGAAFKQDIPLHFATHKFSARTSSLLFDHKSVETSEQRLSVQTMGFSGFNETTAASMFEGLSASGLKLSDAWYAAWAHPPLGSSEHLVNAMPIIVVLPRDGDGPQVLTAYARFSNGKGGPRRRNLILGGFIEYRFTA</sequence>
<dbReference type="OrthoDB" id="2212237at2759"/>
<reference evidence="6 7" key="1">
    <citation type="journal article" date="2016" name="Mol. Biol. Evol.">
        <title>Comparative Genomics of Early-Diverging Mushroom-Forming Fungi Provides Insights into the Origins of Lignocellulose Decay Capabilities.</title>
        <authorList>
            <person name="Nagy L.G."/>
            <person name="Riley R."/>
            <person name="Tritt A."/>
            <person name="Adam C."/>
            <person name="Daum C."/>
            <person name="Floudas D."/>
            <person name="Sun H."/>
            <person name="Yadav J.S."/>
            <person name="Pangilinan J."/>
            <person name="Larsson K.H."/>
            <person name="Matsuura K."/>
            <person name="Barry K."/>
            <person name="Labutti K."/>
            <person name="Kuo R."/>
            <person name="Ohm R.A."/>
            <person name="Bhattacharya S.S."/>
            <person name="Shirouzu T."/>
            <person name="Yoshinaga Y."/>
            <person name="Martin F.M."/>
            <person name="Grigoriev I.V."/>
            <person name="Hibbett D.S."/>
        </authorList>
    </citation>
    <scope>NUCLEOTIDE SEQUENCE [LARGE SCALE GENOMIC DNA]</scope>
    <source>
        <strain evidence="6 7">CBS 109695</strain>
    </source>
</reference>
<accession>A0A166CFF5</accession>
<dbReference type="Gene3D" id="6.10.140.2220">
    <property type="match status" value="1"/>
</dbReference>
<evidence type="ECO:0000256" key="3">
    <source>
        <dbReference type="ARBA" id="ARBA00022833"/>
    </source>
</evidence>
<keyword evidence="2 4" id="KW-0863">Zinc-finger</keyword>
<evidence type="ECO:0000256" key="4">
    <source>
        <dbReference type="PROSITE-ProRule" id="PRU00134"/>
    </source>
</evidence>
<keyword evidence="7" id="KW-1185">Reference proteome</keyword>
<proteinExistence type="predicted"/>
<dbReference type="AlphaFoldDB" id="A0A166CFF5"/>
<dbReference type="InterPro" id="IPR002893">
    <property type="entry name" value="Znf_MYND"/>
</dbReference>
<dbReference type="Proteomes" id="UP000076532">
    <property type="component" value="Unassembled WGS sequence"/>
</dbReference>
<evidence type="ECO:0000313" key="6">
    <source>
        <dbReference type="EMBL" id="KZP13606.1"/>
    </source>
</evidence>
<evidence type="ECO:0000259" key="5">
    <source>
        <dbReference type="PROSITE" id="PS50865"/>
    </source>
</evidence>
<feature type="domain" description="MYND-type" evidence="5">
    <location>
        <begin position="2"/>
        <end position="38"/>
    </location>
</feature>
<evidence type="ECO:0000256" key="2">
    <source>
        <dbReference type="ARBA" id="ARBA00022771"/>
    </source>
</evidence>